<comment type="caution">
    <text evidence="1">The sequence shown here is derived from an EMBL/GenBank/DDBJ whole genome shotgun (WGS) entry which is preliminary data.</text>
</comment>
<proteinExistence type="predicted"/>
<protein>
    <submittedName>
        <fullName evidence="1">Uncharacterized protein</fullName>
    </submittedName>
</protein>
<dbReference type="Pfam" id="PF07009">
    <property type="entry name" value="NusG_II"/>
    <property type="match status" value="1"/>
</dbReference>
<name>A0A0J6WYS3_9FIRM</name>
<dbReference type="CDD" id="cd09911">
    <property type="entry name" value="Lin0431_like"/>
    <property type="match status" value="1"/>
</dbReference>
<dbReference type="Proteomes" id="UP000036503">
    <property type="component" value="Unassembled WGS sequence"/>
</dbReference>
<reference evidence="1 2" key="1">
    <citation type="submission" date="2015-06" db="EMBL/GenBank/DDBJ databases">
        <title>Draft genome sequence of beer spoilage bacterium Megasphaera cerevisiae type strain 20462.</title>
        <authorList>
            <person name="Kutumbaka K."/>
            <person name="Pasmowitz J."/>
            <person name="Mategko J."/>
            <person name="Reyes D."/>
            <person name="Friedrich A."/>
            <person name="Han S."/>
            <person name="Martens-Habbena W."/>
            <person name="Neal-McKinney J."/>
            <person name="Janagama H.K."/>
            <person name="Nadala C."/>
            <person name="Samadpour M."/>
        </authorList>
    </citation>
    <scope>NUCLEOTIDE SEQUENCE [LARGE SCALE GENOMIC DNA]</scope>
    <source>
        <strain evidence="1 2">DSM 20462</strain>
    </source>
</reference>
<evidence type="ECO:0000313" key="1">
    <source>
        <dbReference type="EMBL" id="KMO87809.1"/>
    </source>
</evidence>
<dbReference type="PATRIC" id="fig|1122219.3.peg.221"/>
<accession>A0A0J6WYS3</accession>
<keyword evidence="2" id="KW-1185">Reference proteome</keyword>
<dbReference type="InParanoid" id="A0A0J6WYS3"/>
<dbReference type="STRING" id="39029.BSR42_08075"/>
<dbReference type="InterPro" id="IPR038690">
    <property type="entry name" value="NusG_2_sf"/>
</dbReference>
<gene>
    <name evidence="1" type="ORF">AB840_00965</name>
</gene>
<dbReference type="AlphaFoldDB" id="A0A0J6WYS3"/>
<dbReference type="Gene3D" id="2.60.320.10">
    <property type="entry name" value="N-utilization substance G protein NusG, insert domain"/>
    <property type="match status" value="1"/>
</dbReference>
<sequence length="129" mass="14245">MRKKWDIGLIAVLLLLSLIPEGIFMATGRQMNTGSTYAVVQVNGETYKTIPLSEHRGTDTFVIQTKEGYNRVVVRDQEIGITEADCPDKICISEGFISKPGEMAVCLPHKVMIEVRSNDSAEPDVIPAH</sequence>
<organism evidence="1 2">
    <name type="scientific">Megasphaera cerevisiae DSM 20462</name>
    <dbReference type="NCBI Taxonomy" id="1122219"/>
    <lineage>
        <taxon>Bacteria</taxon>
        <taxon>Bacillati</taxon>
        <taxon>Bacillota</taxon>
        <taxon>Negativicutes</taxon>
        <taxon>Veillonellales</taxon>
        <taxon>Veillonellaceae</taxon>
        <taxon>Megasphaera</taxon>
    </lineage>
</organism>
<evidence type="ECO:0000313" key="2">
    <source>
        <dbReference type="Proteomes" id="UP000036503"/>
    </source>
</evidence>
<dbReference type="EMBL" id="LEKT01000002">
    <property type="protein sequence ID" value="KMO87809.1"/>
    <property type="molecule type" value="Genomic_DNA"/>
</dbReference>